<keyword evidence="7 10" id="KW-0418">Kinase</keyword>
<accession>A0A2Z2J9A8</accession>
<evidence type="ECO:0000256" key="3">
    <source>
        <dbReference type="ARBA" id="ARBA00017144"/>
    </source>
</evidence>
<dbReference type="GO" id="GO:0004798">
    <property type="term" value="F:dTMP kinase activity"/>
    <property type="evidence" value="ECO:0007669"/>
    <property type="project" value="UniProtKB-EC"/>
</dbReference>
<keyword evidence="4" id="KW-0808">Transferase</keyword>
<dbReference type="GO" id="GO:0006235">
    <property type="term" value="P:dTTP biosynthetic process"/>
    <property type="evidence" value="ECO:0007669"/>
    <property type="project" value="TreeGrafter"/>
</dbReference>
<evidence type="ECO:0000313" key="11">
    <source>
        <dbReference type="Proteomes" id="UP000250197"/>
    </source>
</evidence>
<evidence type="ECO:0000256" key="7">
    <source>
        <dbReference type="ARBA" id="ARBA00022777"/>
    </source>
</evidence>
<comment type="similarity">
    <text evidence="1">Belongs to the thymidylate kinase family.</text>
</comment>
<dbReference type="RefSeq" id="WP_086891850.1">
    <property type="nucleotide sequence ID" value="NZ_CP021252.1"/>
</dbReference>
<dbReference type="GO" id="GO:0006233">
    <property type="term" value="P:dTDP biosynthetic process"/>
    <property type="evidence" value="ECO:0007669"/>
    <property type="project" value="InterPro"/>
</dbReference>
<evidence type="ECO:0000256" key="2">
    <source>
        <dbReference type="ARBA" id="ARBA00012980"/>
    </source>
</evidence>
<organism evidence="10 11">
    <name type="scientific">Corynebacterium striatum</name>
    <dbReference type="NCBI Taxonomy" id="43770"/>
    <lineage>
        <taxon>Bacteria</taxon>
        <taxon>Bacillati</taxon>
        <taxon>Actinomycetota</taxon>
        <taxon>Actinomycetes</taxon>
        <taxon>Mycobacteriales</taxon>
        <taxon>Corynebacteriaceae</taxon>
        <taxon>Corynebacterium</taxon>
    </lineage>
</organism>
<dbReference type="GO" id="GO:0005829">
    <property type="term" value="C:cytosol"/>
    <property type="evidence" value="ECO:0007669"/>
    <property type="project" value="TreeGrafter"/>
</dbReference>
<dbReference type="InterPro" id="IPR027417">
    <property type="entry name" value="P-loop_NTPase"/>
</dbReference>
<reference evidence="10 11" key="1">
    <citation type="submission" date="2017-05" db="EMBL/GenBank/DDBJ databases">
        <title>Complete genome sequence of Corynebacterium striatum KC-Na-1 isolated from Neophocaena asiaeorientalis in Korea.</title>
        <authorList>
            <person name="Kim J.H."/>
            <person name="Lee K."/>
        </authorList>
    </citation>
    <scope>NUCLEOTIDE SEQUENCE [LARGE SCALE GENOMIC DNA]</scope>
    <source>
        <strain evidence="10 11">KC-Na-01</strain>
    </source>
</reference>
<dbReference type="Pfam" id="PF02223">
    <property type="entry name" value="Thymidylate_kin"/>
    <property type="match status" value="1"/>
</dbReference>
<evidence type="ECO:0000256" key="5">
    <source>
        <dbReference type="ARBA" id="ARBA00022727"/>
    </source>
</evidence>
<dbReference type="InterPro" id="IPR039430">
    <property type="entry name" value="Thymidylate_kin-like_dom"/>
</dbReference>
<dbReference type="CDD" id="cd01672">
    <property type="entry name" value="TMPK"/>
    <property type="match status" value="1"/>
</dbReference>
<dbReference type="Proteomes" id="UP000250197">
    <property type="component" value="Chromosome"/>
</dbReference>
<protein>
    <recommendedName>
        <fullName evidence="3">Thymidylate kinase</fullName>
        <ecNumber evidence="2">2.7.4.9</ecNumber>
    </recommendedName>
</protein>
<evidence type="ECO:0000313" key="10">
    <source>
        <dbReference type="EMBL" id="ART21818.1"/>
    </source>
</evidence>
<proteinExistence type="inferred from homology"/>
<name>A0A2Z2J9A8_CORST</name>
<dbReference type="EC" id="2.7.4.9" evidence="2"/>
<evidence type="ECO:0000256" key="1">
    <source>
        <dbReference type="ARBA" id="ARBA00009776"/>
    </source>
</evidence>
<dbReference type="PANTHER" id="PTHR10344">
    <property type="entry name" value="THYMIDYLATE KINASE"/>
    <property type="match status" value="1"/>
</dbReference>
<evidence type="ECO:0000256" key="6">
    <source>
        <dbReference type="ARBA" id="ARBA00022741"/>
    </source>
</evidence>
<keyword evidence="6" id="KW-0547">Nucleotide-binding</keyword>
<dbReference type="AlphaFoldDB" id="A0A2Z2J9A8"/>
<dbReference type="PANTHER" id="PTHR10344:SF4">
    <property type="entry name" value="UMP-CMP KINASE 2, MITOCHONDRIAL"/>
    <property type="match status" value="1"/>
</dbReference>
<dbReference type="GO" id="GO:0005524">
    <property type="term" value="F:ATP binding"/>
    <property type="evidence" value="ECO:0007669"/>
    <property type="project" value="UniProtKB-KW"/>
</dbReference>
<gene>
    <name evidence="10" type="ORF">CBE89_10175</name>
</gene>
<keyword evidence="8" id="KW-0067">ATP-binding</keyword>
<dbReference type="GO" id="GO:0006227">
    <property type="term" value="P:dUDP biosynthetic process"/>
    <property type="evidence" value="ECO:0007669"/>
    <property type="project" value="TreeGrafter"/>
</dbReference>
<dbReference type="NCBIfam" id="NF005923">
    <property type="entry name" value="PRK07933.1"/>
    <property type="match status" value="1"/>
</dbReference>
<sequence>MLISIEGIDGAGKNTLVKRIKKELSVEVNVLGFPRYEESVHAQLAQDALYGRMGDLTDSAFAMATLFALDRLGAKERLLAAQESNDLLILDRYVASNAAYSAARLGTDEVIDWVFDLEFGRFGLPKPQLQIFLDTDVELAAARATSRAEEDSTRARDRYEKDSTLQTNTAAAYRRLAERKWGGQWIATADTDMIVQSVKKLVEE</sequence>
<dbReference type="PROSITE" id="PS01331">
    <property type="entry name" value="THYMIDYLATE_KINASE"/>
    <property type="match status" value="1"/>
</dbReference>
<keyword evidence="5" id="KW-0545">Nucleotide biosynthesis</keyword>
<evidence type="ECO:0000256" key="8">
    <source>
        <dbReference type="ARBA" id="ARBA00022840"/>
    </source>
</evidence>
<evidence type="ECO:0000259" key="9">
    <source>
        <dbReference type="Pfam" id="PF02223"/>
    </source>
</evidence>
<dbReference type="SUPFAM" id="SSF52540">
    <property type="entry name" value="P-loop containing nucleoside triphosphate hydrolases"/>
    <property type="match status" value="1"/>
</dbReference>
<dbReference type="Gene3D" id="3.40.50.300">
    <property type="entry name" value="P-loop containing nucleotide triphosphate hydrolases"/>
    <property type="match status" value="1"/>
</dbReference>
<evidence type="ECO:0000256" key="4">
    <source>
        <dbReference type="ARBA" id="ARBA00022679"/>
    </source>
</evidence>
<feature type="domain" description="Thymidylate kinase-like" evidence="9">
    <location>
        <begin position="5"/>
        <end position="180"/>
    </location>
</feature>
<dbReference type="EMBL" id="CP021252">
    <property type="protein sequence ID" value="ART21818.1"/>
    <property type="molecule type" value="Genomic_DNA"/>
</dbReference>
<dbReference type="InterPro" id="IPR018095">
    <property type="entry name" value="Thymidylate_kin_CS"/>
</dbReference>
<dbReference type="KEGG" id="cstr:CBE89_10175"/>